<dbReference type="GO" id="GO:0006508">
    <property type="term" value="P:proteolysis"/>
    <property type="evidence" value="ECO:0007669"/>
    <property type="project" value="UniProtKB-KW"/>
</dbReference>
<dbReference type="InterPro" id="IPR022105">
    <property type="entry name" value="DUF3645"/>
</dbReference>
<feature type="domain" description="DUF6606" evidence="11">
    <location>
        <begin position="19"/>
        <end position="284"/>
    </location>
</feature>
<dbReference type="EMBL" id="JAKWBI020000761">
    <property type="protein sequence ID" value="KAJ2892636.1"/>
    <property type="molecule type" value="Genomic_DNA"/>
</dbReference>
<feature type="compositionally biased region" description="Basic and acidic residues" evidence="8">
    <location>
        <begin position="2880"/>
        <end position="2894"/>
    </location>
</feature>
<evidence type="ECO:0000259" key="9">
    <source>
        <dbReference type="Pfam" id="PF12340"/>
    </source>
</evidence>
<evidence type="ECO:0000259" key="11">
    <source>
        <dbReference type="Pfam" id="PF20255"/>
    </source>
</evidence>
<evidence type="ECO:0000313" key="12">
    <source>
        <dbReference type="EMBL" id="KAJ2892636.1"/>
    </source>
</evidence>
<evidence type="ECO:0000256" key="7">
    <source>
        <dbReference type="SAM" id="Coils"/>
    </source>
</evidence>
<feature type="region of interest" description="Disordered" evidence="8">
    <location>
        <begin position="3102"/>
        <end position="3134"/>
    </location>
</feature>
<gene>
    <name evidence="12" type="ORF">MKZ38_009532</name>
</gene>
<evidence type="ECO:0000256" key="8">
    <source>
        <dbReference type="SAM" id="MobiDB-lite"/>
    </source>
</evidence>
<accession>A0AAD5RGS9</accession>
<evidence type="ECO:0000259" key="10">
    <source>
        <dbReference type="Pfam" id="PF12359"/>
    </source>
</evidence>
<keyword evidence="13" id="KW-1185">Reference proteome</keyword>
<dbReference type="EC" id="3.4.19.12" evidence="2"/>
<keyword evidence="3" id="KW-0645">Protease</keyword>
<keyword evidence="7" id="KW-0175">Coiled coil</keyword>
<feature type="region of interest" description="Disordered" evidence="8">
    <location>
        <begin position="2869"/>
        <end position="2904"/>
    </location>
</feature>
<evidence type="ECO:0000256" key="2">
    <source>
        <dbReference type="ARBA" id="ARBA00012759"/>
    </source>
</evidence>
<comment type="catalytic activity">
    <reaction evidence="1">
        <text>Thiol-dependent hydrolysis of ester, thioester, amide, peptide and isopeptide bonds formed by the C-terminal Gly of ubiquitin (a 76-residue protein attached to proteins as an intracellular targeting signal).</text>
        <dbReference type="EC" id="3.4.19.12"/>
    </reaction>
</comment>
<dbReference type="Pfam" id="PF12340">
    <property type="entry name" value="DUF3638"/>
    <property type="match status" value="1"/>
</dbReference>
<dbReference type="GO" id="GO:0004843">
    <property type="term" value="F:cysteine-type deubiquitinase activity"/>
    <property type="evidence" value="ECO:0007669"/>
    <property type="project" value="UniProtKB-EC"/>
</dbReference>
<reference evidence="12" key="1">
    <citation type="submission" date="2022-07" db="EMBL/GenBank/DDBJ databases">
        <title>Draft genome sequence of Zalerion maritima ATCC 34329, a (micro)plastics degrading marine fungus.</title>
        <authorList>
            <person name="Paco A."/>
            <person name="Goncalves M.F.M."/>
            <person name="Rocha-Santos T.A.P."/>
            <person name="Alves A."/>
        </authorList>
    </citation>
    <scope>NUCLEOTIDE SEQUENCE</scope>
    <source>
        <strain evidence="12">ATCC 34329</strain>
    </source>
</reference>
<evidence type="ECO:0000313" key="13">
    <source>
        <dbReference type="Proteomes" id="UP001201980"/>
    </source>
</evidence>
<dbReference type="InterPro" id="IPR051346">
    <property type="entry name" value="OTU_Deubiquitinase"/>
</dbReference>
<evidence type="ECO:0000256" key="3">
    <source>
        <dbReference type="ARBA" id="ARBA00022670"/>
    </source>
</evidence>
<evidence type="ECO:0000256" key="5">
    <source>
        <dbReference type="ARBA" id="ARBA00022801"/>
    </source>
</evidence>
<evidence type="ECO:0000256" key="1">
    <source>
        <dbReference type="ARBA" id="ARBA00000707"/>
    </source>
</evidence>
<dbReference type="Pfam" id="PF20255">
    <property type="entry name" value="DUF6606"/>
    <property type="match status" value="1"/>
</dbReference>
<evidence type="ECO:0000256" key="4">
    <source>
        <dbReference type="ARBA" id="ARBA00022786"/>
    </source>
</evidence>
<dbReference type="Pfam" id="PF12359">
    <property type="entry name" value="DUF3645"/>
    <property type="match status" value="1"/>
</dbReference>
<dbReference type="InterPro" id="IPR022099">
    <property type="entry name" value="DUF3638"/>
</dbReference>
<dbReference type="PANTHER" id="PTHR13367">
    <property type="entry name" value="UBIQUITIN THIOESTERASE"/>
    <property type="match status" value="1"/>
</dbReference>
<name>A0AAD5RGS9_9PEZI</name>
<organism evidence="12 13">
    <name type="scientific">Zalerion maritima</name>
    <dbReference type="NCBI Taxonomy" id="339359"/>
    <lineage>
        <taxon>Eukaryota</taxon>
        <taxon>Fungi</taxon>
        <taxon>Dikarya</taxon>
        <taxon>Ascomycota</taxon>
        <taxon>Pezizomycotina</taxon>
        <taxon>Sordariomycetes</taxon>
        <taxon>Lulworthiomycetidae</taxon>
        <taxon>Lulworthiales</taxon>
        <taxon>Lulworthiaceae</taxon>
        <taxon>Zalerion</taxon>
    </lineage>
</organism>
<feature type="domain" description="DUF3638" evidence="9">
    <location>
        <begin position="2053"/>
        <end position="2278"/>
    </location>
</feature>
<dbReference type="InterPro" id="IPR046541">
    <property type="entry name" value="DUF6606"/>
</dbReference>
<feature type="region of interest" description="Disordered" evidence="8">
    <location>
        <begin position="2813"/>
        <end position="2845"/>
    </location>
</feature>
<comment type="caution">
    <text evidence="12">The sequence shown here is derived from an EMBL/GenBank/DDBJ whole genome shotgun (WGS) entry which is preliminary data.</text>
</comment>
<feature type="domain" description="DUF3645" evidence="10">
    <location>
        <begin position="2402"/>
        <end position="2433"/>
    </location>
</feature>
<proteinExistence type="predicted"/>
<evidence type="ECO:0000256" key="6">
    <source>
        <dbReference type="ARBA" id="ARBA00022807"/>
    </source>
</evidence>
<feature type="compositionally biased region" description="Acidic residues" evidence="8">
    <location>
        <begin position="3121"/>
        <end position="3134"/>
    </location>
</feature>
<dbReference type="PANTHER" id="PTHR13367:SF34">
    <property type="match status" value="1"/>
</dbReference>
<keyword evidence="6" id="KW-0788">Thiol protease</keyword>
<protein>
    <recommendedName>
        <fullName evidence="2">ubiquitinyl hydrolase 1</fullName>
        <ecNumber evidence="2">3.4.19.12</ecNumber>
    </recommendedName>
</protein>
<keyword evidence="5" id="KW-0378">Hydrolase</keyword>
<dbReference type="Proteomes" id="UP001201980">
    <property type="component" value="Unassembled WGS sequence"/>
</dbReference>
<keyword evidence="4" id="KW-0833">Ubl conjugation pathway</keyword>
<sequence length="3209" mass="360300">MKGGSDAWSKSGQALEYLTQHVFLPPKLPGSSDSTPENDQALLDLTITTLVGFQAAVHSSHRGTVTAVQTSISQLRDIFTSDGSLSNDKLEETLQGLVVREGMLPLYIEKQNAGILISNSQRLVTVEALELAPLNSAVIGTIGRLQRSFPGPAVRMTAAKFSNPELLETVADTLATMSFQSAPGTQPQAQNAGKMQDEAQNTTNPRVVTELFLQGFLSPMSEPVGMPRLLKNTREEVIRDSVLLPWHRSPLWLFLRVVLQLHFSRAGAAHLYKAFMVCLMGRILDCAVSHKVESDILHVMQAKISRRVLKFKDMMGGDMTEELEAVLKPVQAAVHKAHQVSERRWRDIMELEERRAAPLLALPMLDFKADTLHSLPRLSTYIENGDDRRSQIAGRAFHPQVQLSKYTYRYLPRISGIKSSGEYCLYNLRAFETWVENKLHLWIDLELEDSDTCGNLSTLIECYFSHARAVYECDPEGYSVMVLTVLELWVAMDKSAIHHTKLLNRYDPGIPANLLEFLLLPSKSQMQRAHAVKKYIDSRKNKAVFEPEYLFAIFGSEDSFGARYFSQSEELKSLFTDISNDASEEKARKLEELSSLQAKFRDLTRRISALSHEYTRGREVNGWWRGPEHMSNCGKCRLEDKAENLSISVHEWPLPSNECEAQAVVFELQIPSHFARWRDSTMYLQLKILGHEYWSENSPSHRTLLSEYSNLQPYMAHQESPLQIILVSDTKSMSKTHYRNTELATVEDHQVSVRNGMCWDYFDQQKGCFGGAPLMTTDEIPKMCTYTLPSASEKMQKYIFSSVFPDNNATENTVIAKQSECPLHFSLEEYKSLASLRLGTRLWWDNILRQLAVPTVDFKKVETTLFILQALYQHGPFVENSEVGEAHEVAADERFAREALQRLREAAARVSGSWECCEVIGTFVAIATRLLCLAASRCVRDECAEFLSWARAKTLEWATNLKSEAQSKVSDKLRTEFVARSVEIALVGADTFHVPNGSLEEIFNSDGGKGAEMFLRCSIIIQEGNYTVWENPDFRVRQRHRRWKWLSYRAYPMLSEIVAVNSRPLENAILASWKEYSPSAGGWAAVSDSADYWLVSQIRTSFSVHLNLLTGELLANGLPLSRLPSEYESHPTYRTLFGSSALDVMPSCSDNGYEFSGKGKFAGHVVHFSMHRQAPQTQGDMLVQASKGGQTWELIPQWVFNGSFPTAFVDQCVHWHNVTEKWIEFRPLGNPWMSSSQNWRLERQVGASEWYLSRGQERLVSIGSSTAKEISAILCPLATPAALHTKYHSVLSCLEIELPLIQLRFDLEAGSTSISSREFPSMVVDGTQALETLVGVEQKLVLKSSTKDDKRLVVVLDGHVTHSRNGGHVRVQINRSSARTVHPFAVDKTLRTLKDNHTLKSKLFICYLHALSSHCLPDPFTGRTGTEQALSILRSAAVRSFDYIDSAGPEVKILSKIARITPTRSCSTGSLKGVQKVEWDPGLSFLSQHGDFFTAVKAIVLQASRSAIFHPDTPLESKCLPDQVAELVERDNIRASTFRVSGFGAEAHTASRDAPYEPRDWGEITARVSRAHALGSVMLRPTAQTTLPVRSKFPDTLDSVLWQLLSEQDHVFSTNDCFDTQHIRYSGTLLLEYPKYLFESWLGLQKTLGQQKPRLNRYKLAMWLSALAYSEKADMSILHALASFYILPIISTVQPSVPGPFRLKNGLFSQSAVERIARSNFRSIQSSPEWKSSQMSYESDQGYFTRRERALKENRDGAVASLSCRISAQWPCARPSRPSRGDSMSIEKYIHVESFMVEVELKFKTWYDNYCLKCYSRQLGESLISLAVIPVKDPPILPRENPSFVPRVLHSFISIGDVLSGSPPSPSTRSGPPLRMLRAQDKNSLAIPRLASLVEQLQADASHRYEKNYVSDLKESLSSLQGSQDNYVLTLTEAMRNASLTTHFEKCQNNMTAWYQALSKAAMCYRDERTLGAASGETCSGTTARSSSQWPRVSPVFFLEMLSRKRWPDLPQDWKKAVVKYALSITEFQRAERLLKVHKSPVDLIPELRNKGHQNWDPFEYPETLLLEVESGITIRDVQEMIAKDMRDPEHGRNSVMQLNMGEGKSSVIVPMVAAALADGSQLVRVVVGKPQSRQMLQMLVSKLGGLLDRRVYHMPFSRALSLTAADAGEIGTMCRECMATGGVLLVQPEHILSFQLMGLECLISGGPKTAIGNSILRTQHFFDVSSRDIVDESDENFSVKFELLYTMGTQRPMEFSPDRWLCIQQILELVRRSAPEVHEQHSNSMELNSIANGCFPRTRVPKLDAQKMLIAKIADHIERTGLTGFPIGRQPKAVRRAVMKYIKKHDLTQEEIDEVERPSGDSSFWSDTTRTIVLLLRGILAGGVLGFVFGQKRWRVNYGLDLRRTGLAVPYRAKDSPAPRAEFSHPDVVIFLSCLSYYYGGLSDDDLFLALSHLQDGDQADAEYQLWVADSPDLHEMFCSLAGINLKDTIQCQEKVFPSLRYSKAVVDYYLSRIIFPKEMKEFPLKLSASGWDLGKVKGRPITGFSGTNDSRNTLPTTVHHLDLGSQKHTNAKVLEYLLQDENTVELMPPRRKAHSSEAELLIDKVIHLQPPTRVILDVGAQILELDNLAMAKAWLAKAKNAGTQAVVFLTEDHELSVLDSKGGVESFQTSPFAKQLDKCLVFLDEAHTRGINLVLPSNYRAAVTLGANLTKDVLVQACMRMRKLGQGQSVVFCVPEEIQVKIHELDDGKHKQGEKTGISVADILAWSISETLIDLRRSMSLWAVQGERFDRHSKIWAASEAKEKGTITMTSAEAGEFQDPEAQTIQDRYHPRREGTPAPELDFMKSPRTETMRKIADRCQEFEALEVSASNLQEEQERELSPEMEQEREIQRPADQQPAPPHLHPDVTAFVRTGRLNQASEAFRPAFSTFDHTTAAVHLDTSEFPGDVLATRDYARVVATQKRPNRKIDALDDYIRPVQWILTGSSRKAKDGAYKHQPPVVTAMVIISSFEASRLRPLVLASQSGVHLHNYAPRPNAAIKPIDHLELYAVPEPKGLAIPRNFIVLLNLFAGQLYLGSFREYVEVCDILGLVWKPAAADPASGATSGVPGGKAAAKIKAEEEEREEEEDGEVETAADGFILCPPHRNKSTFRSSPVQFVKVLMAEIRRNCDSIDKTHLGKILDGSFLTEEDFQRPGREREAGFGSERK</sequence>
<feature type="coiled-coil region" evidence="7">
    <location>
        <begin position="579"/>
        <end position="613"/>
    </location>
</feature>